<evidence type="ECO:0000313" key="2">
    <source>
        <dbReference type="Proteomes" id="UP001320706"/>
    </source>
</evidence>
<sequence length="435" mass="44778">MKSFFLAIATAAGSAIAQQAAYAQCGGQGWTGSTTCVSGYTCQYSNAYYSQCVPGTASSSKAATTALTTLVTKAATSATSKSSAKAVTTTSAAKTTAASTTKAAAASASGNVKYAGVNIAGFDFGCGTDGTCPLSSTDNPGTAGINQMNHFVKDDGLNAFRLPVSWQYLVNNNLGGTLDATNFANYDALVQGCINSGASMCIIDIHNYARWNGAIIGQGGPTNAQFSSLWSQLATKYANNAKVAFGLMNEPHDVDITEWAATVQAAVTAIRKAGATSNKILLPGNNYTSAAAFISNGSGAALLTVTNLDGSTTNLIFDVHQYLDSDNSGTHSTCVTDNSASFTTLASWLRTNGRQAMLTETGGGSSDSSCLTDVCSELRTLKTNSDVFLGWTGWAAGMFDTSYVLSLTPSGSVGAYTDQKLLTQCIAGLFNGKTT</sequence>
<dbReference type="Proteomes" id="UP001320706">
    <property type="component" value="Unassembled WGS sequence"/>
</dbReference>
<name>A0ACC3S417_9PEZI</name>
<gene>
    <name evidence="1" type="ORF">M8818_007542</name>
</gene>
<reference evidence="1" key="1">
    <citation type="submission" date="2024-02" db="EMBL/GenBank/DDBJ databases">
        <title>Metagenome Assembled Genome of Zalaria obscura JY119.</title>
        <authorList>
            <person name="Vighnesh L."/>
            <person name="Jagadeeshwari U."/>
            <person name="Venkata Ramana C."/>
            <person name="Sasikala C."/>
        </authorList>
    </citation>
    <scope>NUCLEOTIDE SEQUENCE</scope>
    <source>
        <strain evidence="1">JY119</strain>
    </source>
</reference>
<comment type="caution">
    <text evidence="1">The sequence shown here is derived from an EMBL/GenBank/DDBJ whole genome shotgun (WGS) entry which is preliminary data.</text>
</comment>
<keyword evidence="2" id="KW-1185">Reference proteome</keyword>
<evidence type="ECO:0000313" key="1">
    <source>
        <dbReference type="EMBL" id="KAK8194352.1"/>
    </source>
</evidence>
<proteinExistence type="predicted"/>
<organism evidence="1 2">
    <name type="scientific">Zalaria obscura</name>
    <dbReference type="NCBI Taxonomy" id="2024903"/>
    <lineage>
        <taxon>Eukaryota</taxon>
        <taxon>Fungi</taxon>
        <taxon>Dikarya</taxon>
        <taxon>Ascomycota</taxon>
        <taxon>Pezizomycotina</taxon>
        <taxon>Dothideomycetes</taxon>
        <taxon>Dothideomycetidae</taxon>
        <taxon>Dothideales</taxon>
        <taxon>Zalariaceae</taxon>
        <taxon>Zalaria</taxon>
    </lineage>
</organism>
<accession>A0ACC3S417</accession>
<protein>
    <submittedName>
        <fullName evidence="1">Uncharacterized protein</fullName>
    </submittedName>
</protein>
<dbReference type="EMBL" id="JAMKPW020000043">
    <property type="protein sequence ID" value="KAK8194352.1"/>
    <property type="molecule type" value="Genomic_DNA"/>
</dbReference>